<dbReference type="GO" id="GO:0030313">
    <property type="term" value="C:cell envelope"/>
    <property type="evidence" value="ECO:0007669"/>
    <property type="project" value="UniProtKB-SubCell"/>
</dbReference>
<evidence type="ECO:0000259" key="7">
    <source>
        <dbReference type="Pfam" id="PF25967"/>
    </source>
</evidence>
<evidence type="ECO:0000256" key="3">
    <source>
        <dbReference type="SAM" id="Coils"/>
    </source>
</evidence>
<dbReference type="SUPFAM" id="SSF111369">
    <property type="entry name" value="HlyD-like secretion proteins"/>
    <property type="match status" value="1"/>
</dbReference>
<proteinExistence type="inferred from homology"/>
<dbReference type="PATRIC" id="fig|171383.3.peg.31"/>
<sequence>MYTRHFALAFLVVSYSLLISFPTLLYAAEEEALPTVTVQSIEKISVTPSVTFNGRAEAVSSVALKARVSGFLESISFNEGDVVTKDQVLFGIEKAQYKAQVDAIKGNVFRLRGTLKLAEIERDRRQLLVRRKQISQEELDRAMAGVTEAQGQLLSEQANLEQAELNLSYTEIKAPFTGTIGVSYFDVGDVVSPLSGDLAVIVSKDPMYVNFPVSQRQLLSFREQSANSELDFGGAVVKIRLANGDDYAHVGKVNFIDVLSNPSTDTTIVRAEFPNPDGLLVHQQLLDVVLEESDADMKLAVPQRALLLDQIGAYVLTVDGNDTIQVTRIELGDSVEGMVVVVSGLEEGAKVVVQGGQRVRPGMKVKATEASSAGGGM</sequence>
<dbReference type="Pfam" id="PF25876">
    <property type="entry name" value="HH_MFP_RND"/>
    <property type="match status" value="1"/>
</dbReference>
<dbReference type="AlphaFoldDB" id="A0A0M0I4G3"/>
<protein>
    <submittedName>
        <fullName evidence="8">Uncharacterized protein</fullName>
    </submittedName>
</protein>
<dbReference type="Pfam" id="PF25967">
    <property type="entry name" value="RND-MFP_C"/>
    <property type="match status" value="1"/>
</dbReference>
<dbReference type="InterPro" id="IPR058624">
    <property type="entry name" value="MdtA-like_HH"/>
</dbReference>
<dbReference type="InterPro" id="IPR006143">
    <property type="entry name" value="RND_pump_MFP"/>
</dbReference>
<dbReference type="InterPro" id="IPR058625">
    <property type="entry name" value="MdtA-like_BSH"/>
</dbReference>
<dbReference type="OrthoDB" id="9800613at2"/>
<evidence type="ECO:0000256" key="2">
    <source>
        <dbReference type="ARBA" id="ARBA00009477"/>
    </source>
</evidence>
<dbReference type="Pfam" id="PF25944">
    <property type="entry name" value="Beta-barrel_RND"/>
    <property type="match status" value="1"/>
</dbReference>
<name>A0A0M0I4G3_9VIBR</name>
<evidence type="ECO:0000313" key="9">
    <source>
        <dbReference type="Proteomes" id="UP000037530"/>
    </source>
</evidence>
<comment type="subcellular location">
    <subcellularLocation>
        <location evidence="1">Cell inner membrane</location>
        <topology evidence="1">Lipid-anchor</topology>
    </subcellularLocation>
</comment>
<feature type="domain" description="Multidrug resistance protein MdtA-like C-terminal permuted SH3" evidence="7">
    <location>
        <begin position="300"/>
        <end position="358"/>
    </location>
</feature>
<dbReference type="GO" id="GO:0022857">
    <property type="term" value="F:transmembrane transporter activity"/>
    <property type="evidence" value="ECO:0007669"/>
    <property type="project" value="InterPro"/>
</dbReference>
<dbReference type="RefSeq" id="WP_072161196.1">
    <property type="nucleotide sequence ID" value="NZ_DAIPHI010000134.1"/>
</dbReference>
<keyword evidence="9" id="KW-1185">Reference proteome</keyword>
<feature type="domain" description="Multidrug resistance protein MdtA-like alpha-helical hairpin" evidence="4">
    <location>
        <begin position="104"/>
        <end position="170"/>
    </location>
</feature>
<comment type="caution">
    <text evidence="8">The sequence shown here is derived from an EMBL/GenBank/DDBJ whole genome shotgun (WGS) entry which is preliminary data.</text>
</comment>
<dbReference type="Pfam" id="PF25917">
    <property type="entry name" value="BSH_RND"/>
    <property type="match status" value="1"/>
</dbReference>
<evidence type="ECO:0000259" key="5">
    <source>
        <dbReference type="Pfam" id="PF25917"/>
    </source>
</evidence>
<dbReference type="Gene3D" id="1.10.287.470">
    <property type="entry name" value="Helix hairpin bin"/>
    <property type="match status" value="1"/>
</dbReference>
<gene>
    <name evidence="8" type="ORF">AKJ31_00150</name>
</gene>
<feature type="domain" description="Multidrug resistance protein MdtA-like beta-barrel" evidence="6">
    <location>
        <begin position="206"/>
        <end position="292"/>
    </location>
</feature>
<dbReference type="EMBL" id="LHPI01000001">
    <property type="protein sequence ID" value="KOO08818.1"/>
    <property type="molecule type" value="Genomic_DNA"/>
</dbReference>
<dbReference type="GO" id="GO:0046677">
    <property type="term" value="P:response to antibiotic"/>
    <property type="evidence" value="ECO:0007669"/>
    <property type="project" value="TreeGrafter"/>
</dbReference>
<dbReference type="NCBIfam" id="TIGR01730">
    <property type="entry name" value="RND_mfp"/>
    <property type="match status" value="1"/>
</dbReference>
<organism evidence="8 9">
    <name type="scientific">Vibrio hepatarius</name>
    <dbReference type="NCBI Taxonomy" id="171383"/>
    <lineage>
        <taxon>Bacteria</taxon>
        <taxon>Pseudomonadati</taxon>
        <taxon>Pseudomonadota</taxon>
        <taxon>Gammaproteobacteria</taxon>
        <taxon>Vibrionales</taxon>
        <taxon>Vibrionaceae</taxon>
        <taxon>Vibrio</taxon>
        <taxon>Vibrio oreintalis group</taxon>
    </lineage>
</organism>
<comment type="similarity">
    <text evidence="2">Belongs to the membrane fusion protein (MFP) (TC 8.A.1) family.</text>
</comment>
<dbReference type="Proteomes" id="UP000037530">
    <property type="component" value="Unassembled WGS sequence"/>
</dbReference>
<dbReference type="PANTHER" id="PTHR30158:SF3">
    <property type="entry name" value="MULTIDRUG EFFLUX PUMP SUBUNIT ACRA-RELATED"/>
    <property type="match status" value="1"/>
</dbReference>
<dbReference type="STRING" id="171383.AKJ31_00150"/>
<reference evidence="9" key="1">
    <citation type="submission" date="2015-08" db="EMBL/GenBank/DDBJ databases">
        <title>Vibrio galatheae sp. nov., a novel member of the Vibrionaceae family isolated from the Solomon Islands.</title>
        <authorList>
            <person name="Giubergia S."/>
            <person name="Machado H."/>
            <person name="Mateiu R.V."/>
            <person name="Gram L."/>
        </authorList>
    </citation>
    <scope>NUCLEOTIDE SEQUENCE [LARGE SCALE GENOMIC DNA]</scope>
    <source>
        <strain evidence="9">DSM 19134</strain>
    </source>
</reference>
<dbReference type="Gene3D" id="2.40.420.20">
    <property type="match status" value="1"/>
</dbReference>
<evidence type="ECO:0000256" key="1">
    <source>
        <dbReference type="ARBA" id="ARBA00004519"/>
    </source>
</evidence>
<keyword evidence="3" id="KW-0175">Coiled coil</keyword>
<dbReference type="Gene3D" id="2.40.30.170">
    <property type="match status" value="1"/>
</dbReference>
<evidence type="ECO:0000313" key="8">
    <source>
        <dbReference type="EMBL" id="KOO08818.1"/>
    </source>
</evidence>
<dbReference type="GO" id="GO:0005886">
    <property type="term" value="C:plasma membrane"/>
    <property type="evidence" value="ECO:0007669"/>
    <property type="project" value="TreeGrafter"/>
</dbReference>
<evidence type="ECO:0000259" key="4">
    <source>
        <dbReference type="Pfam" id="PF25876"/>
    </source>
</evidence>
<dbReference type="InterPro" id="IPR058627">
    <property type="entry name" value="MdtA-like_C"/>
</dbReference>
<dbReference type="InterPro" id="IPR058626">
    <property type="entry name" value="MdtA-like_b-barrel"/>
</dbReference>
<dbReference type="PANTHER" id="PTHR30158">
    <property type="entry name" value="ACRA/E-RELATED COMPONENT OF DRUG EFFLUX TRANSPORTER"/>
    <property type="match status" value="1"/>
</dbReference>
<feature type="domain" description="Multidrug resistance protein MdtA-like barrel-sandwich hybrid" evidence="5">
    <location>
        <begin position="62"/>
        <end position="194"/>
    </location>
</feature>
<evidence type="ECO:0000259" key="6">
    <source>
        <dbReference type="Pfam" id="PF25944"/>
    </source>
</evidence>
<accession>A0A0M0I4G3</accession>
<feature type="coiled-coil region" evidence="3">
    <location>
        <begin position="117"/>
        <end position="166"/>
    </location>
</feature>
<dbReference type="Gene3D" id="2.40.50.100">
    <property type="match status" value="1"/>
</dbReference>